<dbReference type="GO" id="GO:0005634">
    <property type="term" value="C:nucleus"/>
    <property type="evidence" value="ECO:0007669"/>
    <property type="project" value="UniProtKB-SubCell"/>
</dbReference>
<evidence type="ECO:0000256" key="5">
    <source>
        <dbReference type="ARBA" id="ARBA00023242"/>
    </source>
</evidence>
<dbReference type="PANTHER" id="PTHR46481">
    <property type="entry name" value="ZINC FINGER BED DOMAIN-CONTAINING PROTEIN 4"/>
    <property type="match status" value="1"/>
</dbReference>
<name>A0A2N1MC85_9GLOM</name>
<keyword evidence="5" id="KW-0539">Nucleus</keyword>
<sequence>MIIQLNPEAIIPSSDTIHNDIIKNFEDEKEFLKKKLQELSRKVSLILDGWTSKNQISFLEITIHWIAND</sequence>
<evidence type="ECO:0008006" key="8">
    <source>
        <dbReference type="Google" id="ProtNLM"/>
    </source>
</evidence>
<evidence type="ECO:0000256" key="2">
    <source>
        <dbReference type="ARBA" id="ARBA00022723"/>
    </source>
</evidence>
<organism evidence="6 7">
    <name type="scientific">Rhizophagus irregularis</name>
    <dbReference type="NCBI Taxonomy" id="588596"/>
    <lineage>
        <taxon>Eukaryota</taxon>
        <taxon>Fungi</taxon>
        <taxon>Fungi incertae sedis</taxon>
        <taxon>Mucoromycota</taxon>
        <taxon>Glomeromycotina</taxon>
        <taxon>Glomeromycetes</taxon>
        <taxon>Glomerales</taxon>
        <taxon>Glomeraceae</taxon>
        <taxon>Rhizophagus</taxon>
    </lineage>
</organism>
<dbReference type="EMBL" id="LLXL01003142">
    <property type="protein sequence ID" value="PKK59245.1"/>
    <property type="molecule type" value="Genomic_DNA"/>
</dbReference>
<protein>
    <recommendedName>
        <fullName evidence="8">DUF659 domain-containing protein</fullName>
    </recommendedName>
</protein>
<evidence type="ECO:0000256" key="3">
    <source>
        <dbReference type="ARBA" id="ARBA00022771"/>
    </source>
</evidence>
<keyword evidence="3" id="KW-0863">Zinc-finger</keyword>
<proteinExistence type="predicted"/>
<comment type="caution">
    <text evidence="6">The sequence shown here is derived from an EMBL/GenBank/DDBJ whole genome shotgun (WGS) entry which is preliminary data.</text>
</comment>
<evidence type="ECO:0000256" key="1">
    <source>
        <dbReference type="ARBA" id="ARBA00004123"/>
    </source>
</evidence>
<gene>
    <name evidence="6" type="ORF">RhiirC2_795099</name>
</gene>
<evidence type="ECO:0000256" key="4">
    <source>
        <dbReference type="ARBA" id="ARBA00022833"/>
    </source>
</evidence>
<dbReference type="Proteomes" id="UP000233469">
    <property type="component" value="Unassembled WGS sequence"/>
</dbReference>
<reference evidence="6 7" key="2">
    <citation type="submission" date="2017-10" db="EMBL/GenBank/DDBJ databases">
        <title>Extensive intraspecific genome diversity in a model arbuscular mycorrhizal fungus.</title>
        <authorList>
            <person name="Chen E.C.H."/>
            <person name="Morin E."/>
            <person name="Baudet D."/>
            <person name="Noel J."/>
            <person name="Ndikumana S."/>
            <person name="Charron P."/>
            <person name="St-Onge C."/>
            <person name="Giorgi J."/>
            <person name="Grigoriev I.V."/>
            <person name="Roux C."/>
            <person name="Martin F.M."/>
            <person name="Corradi N."/>
        </authorList>
    </citation>
    <scope>NUCLEOTIDE SEQUENCE [LARGE SCALE GENOMIC DNA]</scope>
    <source>
        <strain evidence="6 7">C2</strain>
    </source>
</reference>
<dbReference type="AlphaFoldDB" id="A0A2N1MC85"/>
<dbReference type="GO" id="GO:0008270">
    <property type="term" value="F:zinc ion binding"/>
    <property type="evidence" value="ECO:0007669"/>
    <property type="project" value="UniProtKB-KW"/>
</dbReference>
<reference evidence="6 7" key="1">
    <citation type="submission" date="2016-04" db="EMBL/GenBank/DDBJ databases">
        <title>Genome analyses suggest a sexual origin of heterokaryosis in a supposedly ancient asexual fungus.</title>
        <authorList>
            <person name="Ropars J."/>
            <person name="Sedzielewska K."/>
            <person name="Noel J."/>
            <person name="Charron P."/>
            <person name="Farinelli L."/>
            <person name="Marton T."/>
            <person name="Kruger M."/>
            <person name="Pelin A."/>
            <person name="Brachmann A."/>
            <person name="Corradi N."/>
        </authorList>
    </citation>
    <scope>NUCLEOTIDE SEQUENCE [LARGE SCALE GENOMIC DNA]</scope>
    <source>
        <strain evidence="6 7">C2</strain>
    </source>
</reference>
<keyword evidence="4" id="KW-0862">Zinc</keyword>
<accession>A0A2N1MC85</accession>
<comment type="subcellular location">
    <subcellularLocation>
        <location evidence="1">Nucleus</location>
    </subcellularLocation>
</comment>
<evidence type="ECO:0000313" key="6">
    <source>
        <dbReference type="EMBL" id="PKK59245.1"/>
    </source>
</evidence>
<dbReference type="InterPro" id="IPR052035">
    <property type="entry name" value="ZnF_BED_domain_contain"/>
</dbReference>
<dbReference type="PANTHER" id="PTHR46481:SF10">
    <property type="entry name" value="ZINC FINGER BED DOMAIN-CONTAINING PROTEIN 39"/>
    <property type="match status" value="1"/>
</dbReference>
<keyword evidence="2" id="KW-0479">Metal-binding</keyword>
<evidence type="ECO:0000313" key="7">
    <source>
        <dbReference type="Proteomes" id="UP000233469"/>
    </source>
</evidence>